<comment type="caution">
    <text evidence="2">The sequence shown here is derived from an EMBL/GenBank/DDBJ whole genome shotgun (WGS) entry which is preliminary data.</text>
</comment>
<reference evidence="2 3" key="1">
    <citation type="journal article" date="2018" name="Sci. Data">
        <title>The draft genome sequence of cork oak.</title>
        <authorList>
            <person name="Ramos A.M."/>
            <person name="Usie A."/>
            <person name="Barbosa P."/>
            <person name="Barros P.M."/>
            <person name="Capote T."/>
            <person name="Chaves I."/>
            <person name="Simoes F."/>
            <person name="Abreu I."/>
            <person name="Carrasquinho I."/>
            <person name="Faro C."/>
            <person name="Guimaraes J.B."/>
            <person name="Mendonca D."/>
            <person name="Nobrega F."/>
            <person name="Rodrigues L."/>
            <person name="Saibo N.J.M."/>
            <person name="Varela M.C."/>
            <person name="Egas C."/>
            <person name="Matos J."/>
            <person name="Miguel C.M."/>
            <person name="Oliveira M.M."/>
            <person name="Ricardo C.P."/>
            <person name="Goncalves S."/>
        </authorList>
    </citation>
    <scope>NUCLEOTIDE SEQUENCE [LARGE SCALE GENOMIC DNA]</scope>
    <source>
        <strain evidence="3">cv. HL8</strain>
    </source>
</reference>
<feature type="transmembrane region" description="Helical" evidence="1">
    <location>
        <begin position="14"/>
        <end position="36"/>
    </location>
</feature>
<keyword evidence="1" id="KW-0472">Membrane</keyword>
<evidence type="ECO:0000313" key="2">
    <source>
        <dbReference type="EMBL" id="KAK7824133.1"/>
    </source>
</evidence>
<keyword evidence="1" id="KW-0812">Transmembrane</keyword>
<dbReference type="AlphaFoldDB" id="A0AAW0JB76"/>
<gene>
    <name evidence="2" type="ORF">CFP56_034714</name>
</gene>
<evidence type="ECO:0000313" key="3">
    <source>
        <dbReference type="Proteomes" id="UP000237347"/>
    </source>
</evidence>
<name>A0AAW0JB76_QUESU</name>
<keyword evidence="1" id="KW-1133">Transmembrane helix</keyword>
<keyword evidence="3" id="KW-1185">Reference proteome</keyword>
<protein>
    <submittedName>
        <fullName evidence="2">Uncharacterized protein</fullName>
    </submittedName>
</protein>
<sequence>MNHNHFTWELNDVIYMYVIIYLLFISLYIFSFILTIEVSFCRECLDPFEKLKCEAFDIFVNEVLCVGKGPLMPSHLLLLEVLGCLLKVMVKTTKFSRAVPKKLYPLRYTFTENYLRGATRQLRQNYSFSLIVKAKFENNWYLKPKKQLKTSTQHVDWF</sequence>
<dbReference type="Proteomes" id="UP000237347">
    <property type="component" value="Unassembled WGS sequence"/>
</dbReference>
<organism evidence="2 3">
    <name type="scientific">Quercus suber</name>
    <name type="common">Cork oak</name>
    <dbReference type="NCBI Taxonomy" id="58331"/>
    <lineage>
        <taxon>Eukaryota</taxon>
        <taxon>Viridiplantae</taxon>
        <taxon>Streptophyta</taxon>
        <taxon>Embryophyta</taxon>
        <taxon>Tracheophyta</taxon>
        <taxon>Spermatophyta</taxon>
        <taxon>Magnoliopsida</taxon>
        <taxon>eudicotyledons</taxon>
        <taxon>Gunneridae</taxon>
        <taxon>Pentapetalae</taxon>
        <taxon>rosids</taxon>
        <taxon>fabids</taxon>
        <taxon>Fagales</taxon>
        <taxon>Fagaceae</taxon>
        <taxon>Quercus</taxon>
    </lineage>
</organism>
<evidence type="ECO:0000256" key="1">
    <source>
        <dbReference type="SAM" id="Phobius"/>
    </source>
</evidence>
<dbReference type="EMBL" id="PKMF04000612">
    <property type="protein sequence ID" value="KAK7824133.1"/>
    <property type="molecule type" value="Genomic_DNA"/>
</dbReference>
<accession>A0AAW0JB76</accession>
<proteinExistence type="predicted"/>